<keyword evidence="2" id="KW-1185">Reference proteome</keyword>
<evidence type="ECO:0000313" key="2">
    <source>
        <dbReference type="Proteomes" id="UP001208570"/>
    </source>
</evidence>
<evidence type="ECO:0000313" key="1">
    <source>
        <dbReference type="EMBL" id="KAK2146830.1"/>
    </source>
</evidence>
<organism evidence="1 2">
    <name type="scientific">Paralvinella palmiformis</name>
    <dbReference type="NCBI Taxonomy" id="53620"/>
    <lineage>
        <taxon>Eukaryota</taxon>
        <taxon>Metazoa</taxon>
        <taxon>Spiralia</taxon>
        <taxon>Lophotrochozoa</taxon>
        <taxon>Annelida</taxon>
        <taxon>Polychaeta</taxon>
        <taxon>Sedentaria</taxon>
        <taxon>Canalipalpata</taxon>
        <taxon>Terebellida</taxon>
        <taxon>Terebelliformia</taxon>
        <taxon>Alvinellidae</taxon>
        <taxon>Paralvinella</taxon>
    </lineage>
</organism>
<dbReference type="AlphaFoldDB" id="A0AAD9MVD5"/>
<reference evidence="1" key="1">
    <citation type="journal article" date="2023" name="Mol. Biol. Evol.">
        <title>Third-Generation Sequencing Reveals the Adaptive Role of the Epigenome in Three Deep-Sea Polychaetes.</title>
        <authorList>
            <person name="Perez M."/>
            <person name="Aroh O."/>
            <person name="Sun Y."/>
            <person name="Lan Y."/>
            <person name="Juniper S.K."/>
            <person name="Young C.R."/>
            <person name="Angers B."/>
            <person name="Qian P.Y."/>
        </authorList>
    </citation>
    <scope>NUCLEOTIDE SEQUENCE</scope>
    <source>
        <strain evidence="1">P08H-3</strain>
    </source>
</reference>
<sequence length="234" mass="26561">MKYPETGCSLTDQKHPIDSCRDKTCLMYSRPDRTIGDHCDTLDEELLLSTTETNNLGTMAMRISFIRVRLTIQSMEREAQKEVHQDNAICAGNLLCLVLSNNSLFRMTSKMAYLYENGSNTTKEQDLQNSTTRLKTFRLSADSSIALSMLVYFTNGLALLCQIAGLMVSCSGNVVPIPVHQKNSTMETPSAEQNLTFSSPSNYENGIPSTYYHWLLPICFFHEFVDFVEEFRRF</sequence>
<name>A0AAD9MVD5_9ANNE</name>
<protein>
    <submittedName>
        <fullName evidence="1">Uncharacterized protein</fullName>
    </submittedName>
</protein>
<dbReference type="EMBL" id="JAODUP010000582">
    <property type="protein sequence ID" value="KAK2146830.1"/>
    <property type="molecule type" value="Genomic_DNA"/>
</dbReference>
<comment type="caution">
    <text evidence="1">The sequence shown here is derived from an EMBL/GenBank/DDBJ whole genome shotgun (WGS) entry which is preliminary data.</text>
</comment>
<accession>A0AAD9MVD5</accession>
<gene>
    <name evidence="1" type="ORF">LSH36_582g00013</name>
</gene>
<proteinExistence type="predicted"/>
<dbReference type="Proteomes" id="UP001208570">
    <property type="component" value="Unassembled WGS sequence"/>
</dbReference>